<gene>
    <name evidence="8" type="ORF">FJV41_06400</name>
</gene>
<dbReference type="GO" id="GO:0005737">
    <property type="term" value="C:cytoplasm"/>
    <property type="evidence" value="ECO:0007669"/>
    <property type="project" value="InterPro"/>
</dbReference>
<comment type="subcellular location">
    <subcellularLocation>
        <location evidence="1">Secreted</location>
    </subcellularLocation>
</comment>
<dbReference type="Pfam" id="PF07591">
    <property type="entry name" value="PT-HINT"/>
    <property type="match status" value="1"/>
</dbReference>
<dbReference type="InterPro" id="IPR036844">
    <property type="entry name" value="Hint_dom_sf"/>
</dbReference>
<dbReference type="SUPFAM" id="SSF69318">
    <property type="entry name" value="Integrin alpha N-terminal domain"/>
    <property type="match status" value="1"/>
</dbReference>
<dbReference type="InterPro" id="IPR003284">
    <property type="entry name" value="Sal_SpvB"/>
</dbReference>
<accession>A0A540X6D2</accession>
<dbReference type="GO" id="GO:0005576">
    <property type="term" value="C:extracellular region"/>
    <property type="evidence" value="ECO:0007669"/>
    <property type="project" value="UniProtKB-SubCell"/>
</dbReference>
<dbReference type="Gene3D" id="2.180.10.10">
    <property type="entry name" value="RHS repeat-associated core"/>
    <property type="match status" value="1"/>
</dbReference>
<dbReference type="Pfam" id="PF03534">
    <property type="entry name" value="SpvB"/>
    <property type="match status" value="1"/>
</dbReference>
<evidence type="ECO:0000256" key="2">
    <source>
        <dbReference type="ARBA" id="ARBA00022525"/>
    </source>
</evidence>
<dbReference type="InterPro" id="IPR056823">
    <property type="entry name" value="TEN-like_YD-shell"/>
</dbReference>
<dbReference type="RefSeq" id="WP_141641519.1">
    <property type="nucleotide sequence ID" value="NZ_VIFM01000017.1"/>
</dbReference>
<feature type="domain" description="Hint" evidence="7">
    <location>
        <begin position="2093"/>
        <end position="2193"/>
    </location>
</feature>
<dbReference type="PANTHER" id="PTHR32305:SF15">
    <property type="entry name" value="PROTEIN RHSA-RELATED"/>
    <property type="match status" value="1"/>
</dbReference>
<dbReference type="EMBL" id="VIFM01000017">
    <property type="protein sequence ID" value="TQF16782.1"/>
    <property type="molecule type" value="Genomic_DNA"/>
</dbReference>
<dbReference type="OrthoDB" id="5475831at2"/>
<keyword evidence="2" id="KW-0964">Secreted</keyword>
<feature type="compositionally biased region" description="Low complexity" evidence="5">
    <location>
        <begin position="1958"/>
        <end position="1972"/>
    </location>
</feature>
<dbReference type="Pfam" id="PF25023">
    <property type="entry name" value="TEN_YD-shell"/>
    <property type="match status" value="1"/>
</dbReference>
<evidence type="ECO:0000256" key="1">
    <source>
        <dbReference type="ARBA" id="ARBA00004613"/>
    </source>
</evidence>
<dbReference type="InterPro" id="IPR003587">
    <property type="entry name" value="Hint_dom_N"/>
</dbReference>
<dbReference type="PANTHER" id="PTHR32305">
    <property type="match status" value="1"/>
</dbReference>
<evidence type="ECO:0000313" key="9">
    <source>
        <dbReference type="Proteomes" id="UP000315369"/>
    </source>
</evidence>
<proteinExistence type="predicted"/>
<evidence type="ECO:0000256" key="3">
    <source>
        <dbReference type="ARBA" id="ARBA00022737"/>
    </source>
</evidence>
<feature type="chain" id="PRO_5021972509" description="Hint domain-containing protein" evidence="6">
    <location>
        <begin position="18"/>
        <end position="2364"/>
    </location>
</feature>
<evidence type="ECO:0000259" key="7">
    <source>
        <dbReference type="SMART" id="SM00306"/>
    </source>
</evidence>
<sequence length="2364" mass="258451">MKRFTSMLVLSVSLLHGAGGCGSSQQSPASEAELGQSRERVLNDDPLVIPPFSMMHTETKSTGTTPGQVDANFNVTSDGAASYGFPLWVPQGRAGLEPKLSLGYHSRAGNGLVGVGWAVNGFSQVMRCRKTFAQDGLTAPVRFLPEDAFCLDGKRLVVVASSGSLIEYRTEVESFSKVLAHIDGTGAPDYFEVYSKDGRILSYGKHATTFSRLEGQRMSFTTDPATGVVSQGPDTTVRLSWALSEVRDRAGNDLRIRYVLDGNASSGYEHVPDRIDYTGHASDTTDNLRRRSVRFVYPVAARPDSEVRFVSGLKLRASKRLSRIEMYGPGLASTPTTRNDVLLRAYELSYRVARVTRRSLLDRVFECDGQGICRDPVELSYTEGVDCSASPDNDCDDPVVQLRDFQAVTATELVGGNYVPIRDVKTLGAPDATLGGQIIPGVQDFWTLHTLDINGDGRDDLLYRRNDQARIISDPVYGNTVSLGDSVWYYRLAASAGVFGPPINAQLPLSKTGNGDDDLRIVDMNGDGVSEVVALQRADASGQNGYYQLYRFNGSAFEAANIQAAETFQFWWEAATSTTPVRVPVMQVADMNGDGLPELFRSTKSPQPFDWGYRMNQGGFVLSAYTQVPLRSGVDHAGYTVDVDGDGSTEVLVRTADTRTDDDFSAQYLAVGVGAAAAYRYADAGLSAVPVASSPSLNWRWHYNRTWFVDINGDGLADAVSSRRDRDTDSHGTLYGDLLISINTGNGFMPPVAQNLDARHELSPSWIRPNPRGLDPGVRVMDFDRDGRQDLLVTDAGDYSGRTETRAKVWVLLGRDDHFEPRELDIPVGHSTGGTSVAKPFGYGQRFSQVFDANGDGLADIIQVEDDLSVPVAQQKAYGVLRVYLRQGELPDALTAVRVGKHGKAVTARYQHFLQQPAASGQPRIHTPGTCVYPQQCPRNMWVVVESGVDDGTRTSNFNKFFYAYEAARTDVQGHGWQGFGKRTLINRQTNATTVTTYDNQSRTSGLYLRSFIPATEATALTLATGVRHEHQRGHLYTVATSAGGRPFLYANQVTDEYREGTGTTLPLTRRSRQLQAQDAHGNATTTDQFDDEVLAGALTGRSWHTKTEVPIIDNLVANWLMGLPRRVVVTSTTADLRTQTRVLTHEYDSRGLLLQTVMEPTGGADVTLTTLYGRDAFGLVEQVSRTGSGTTRVERTHYDAVEHLLPATTFNAQGHRNRMAYHPGLGIPLVIEDSNGLLTHHRYDGFGRLRSTVAPSGETELVNYGADSLGWLKVTTQVVGGQQTAVTADNLGREIRRDTRGFDNRIVTVLSSYDALGRKVNVSRPYSGVAPVRYSVATYDLMDRPLSLTAPEGGAVTYTYDGRKTTRLDERNNKTTTESNAIGQLVASSAYEATGRELRTTYAFGPFGVLRQVTDSAGNSVVLEHDVLGRRTQVTDPDSGVSTTLYNAFGDPRLETDGKGGQTVYDEYDALGRQKRVTTPDGQYALEWDTSLKGAITSSTSPDGVTVAHLYNVKGQLEQSTWNIEGSAYAVNRTYDANGRLATVQYPQAGARRLSVVHSYSDYGFLKEVRSPTEPKAYWTAQGYDDLGQLTQEQLGNDVVTHRRHDPRGRLRFIDSKRGATALQGLAYEWDLEGNLLNRNDVLSRTTEDFEYDTLDRLKKWTVFQNCRRSALEYHYDDLGNLLERRVLEGTGTATTSTYTGPGAGPHAVKQTQAGAYGYDANGNQVSAPSRAVTYTAFDLPRRITGAGREVSFKYDGGQGRVLKRSSLGGVTTYVGGLYEKRQQGGQTQHVFHVSGGPRTVAQVVWTDGGADQTLYLLGDHLGSTERVVDALGNVLDGERMKFEPFGAGRMPHALPVAASVGTSSVKKGFTGHEADDEFGLVNMGGRIYDPETARFLTPDPFVQFPHDGQSYNRYAYTLNNPLRWTDPTGFQAQGDDLPDGGETIVRAPRYQPPNLEAGAGAAEWGGPPAELSRSADQNGTSSLEAQHKALVRQQPGNLPRYMAQHGLSQPTLGTYYGTEHEWQMARFEHYRRMTGEVVKVGLEFVAVDLLTRGVGRVAKFAFRAAIVDGAMALRMAGSSTTSYARAIMLGGGCFVAGTPVLALAGPVPIEEVREGDWVWAWDEETQEPGWHQVSRTFVKPDRAVLLLELISEDAGSLEALGVTAEHPFWVQGRGWTQAQMLAPGDALQTVAGNPIRVHSLQSLPGPETVYNFEVEHAHTYFVGELSTWVHNISSIAASRVALNELPESVLYRISKGGFGSPRNPRPPTLAEFNPRIYELSAGELSGRIATRLHPTNDIQRGGILKMSNDDLIMFRLDDPISASGAKGGLSLSGGHHRTEEIIRRVQSGEMDPGTMVKVLLHD</sequence>
<protein>
    <recommendedName>
        <fullName evidence="7">Hint domain-containing protein</fullName>
    </recommendedName>
</protein>
<dbReference type="CDD" id="cd00081">
    <property type="entry name" value="Hint"/>
    <property type="match status" value="1"/>
</dbReference>
<dbReference type="SMART" id="SM00306">
    <property type="entry name" value="HintN"/>
    <property type="match status" value="1"/>
</dbReference>
<keyword evidence="4" id="KW-0843">Virulence</keyword>
<keyword evidence="9" id="KW-1185">Reference proteome</keyword>
<dbReference type="Gene3D" id="2.130.10.130">
    <property type="entry name" value="Integrin alpha, N-terminal"/>
    <property type="match status" value="2"/>
</dbReference>
<dbReference type="NCBIfam" id="TIGR03696">
    <property type="entry name" value="Rhs_assc_core"/>
    <property type="match status" value="1"/>
</dbReference>
<name>A0A540X6D2_9BACT</name>
<keyword evidence="6" id="KW-0732">Signal</keyword>
<dbReference type="InterPro" id="IPR028994">
    <property type="entry name" value="Integrin_alpha_N"/>
</dbReference>
<evidence type="ECO:0000256" key="5">
    <source>
        <dbReference type="SAM" id="MobiDB-lite"/>
    </source>
</evidence>
<keyword evidence="3" id="KW-0677">Repeat</keyword>
<dbReference type="SUPFAM" id="SSF51294">
    <property type="entry name" value="Hedgehog/intein (Hint) domain"/>
    <property type="match status" value="1"/>
</dbReference>
<evidence type="ECO:0000313" key="8">
    <source>
        <dbReference type="EMBL" id="TQF16782.1"/>
    </source>
</evidence>
<organism evidence="8 9">
    <name type="scientific">Myxococcus llanfairpwllgwyngyllgogerychwyrndrobwllllantysiliogogogochensis</name>
    <dbReference type="NCBI Taxonomy" id="2590453"/>
    <lineage>
        <taxon>Bacteria</taxon>
        <taxon>Pseudomonadati</taxon>
        <taxon>Myxococcota</taxon>
        <taxon>Myxococcia</taxon>
        <taxon>Myxococcales</taxon>
        <taxon>Cystobacterineae</taxon>
        <taxon>Myxococcaceae</taxon>
        <taxon>Myxococcus</taxon>
    </lineage>
</organism>
<evidence type="ECO:0000256" key="6">
    <source>
        <dbReference type="SAM" id="SignalP"/>
    </source>
</evidence>
<dbReference type="InterPro" id="IPR050708">
    <property type="entry name" value="T6SS_VgrG/RHS"/>
</dbReference>
<reference evidence="8 9" key="1">
    <citation type="submission" date="2019-06" db="EMBL/GenBank/DDBJ databases">
        <authorList>
            <person name="Livingstone P."/>
            <person name="Whitworth D."/>
        </authorList>
    </citation>
    <scope>NUCLEOTIDE SEQUENCE [LARGE SCALE GENOMIC DNA]</scope>
    <source>
        <strain evidence="8 9">AM401</strain>
    </source>
</reference>
<comment type="caution">
    <text evidence="8">The sequence shown here is derived from an EMBL/GenBank/DDBJ whole genome shotgun (WGS) entry which is preliminary data.</text>
</comment>
<dbReference type="Proteomes" id="UP000315369">
    <property type="component" value="Unassembled WGS sequence"/>
</dbReference>
<dbReference type="Gene3D" id="2.170.16.10">
    <property type="entry name" value="Hedgehog/Intein (Hint) domain"/>
    <property type="match status" value="1"/>
</dbReference>
<dbReference type="PROSITE" id="PS51257">
    <property type="entry name" value="PROKAR_LIPOPROTEIN"/>
    <property type="match status" value="1"/>
</dbReference>
<feature type="signal peptide" evidence="6">
    <location>
        <begin position="1"/>
        <end position="17"/>
    </location>
</feature>
<dbReference type="InterPro" id="IPR022385">
    <property type="entry name" value="Rhs_assc_core"/>
</dbReference>
<evidence type="ECO:0000256" key="4">
    <source>
        <dbReference type="ARBA" id="ARBA00023026"/>
    </source>
</evidence>
<feature type="region of interest" description="Disordered" evidence="5">
    <location>
        <begin position="1953"/>
        <end position="1982"/>
    </location>
</feature>